<dbReference type="InterPro" id="IPR015424">
    <property type="entry name" value="PyrdxlP-dep_Trfase"/>
</dbReference>
<feature type="domain" description="HTH gntR-type" evidence="6">
    <location>
        <begin position="21"/>
        <end position="89"/>
    </location>
</feature>
<dbReference type="PANTHER" id="PTHR46577:SF1">
    <property type="entry name" value="HTH-TYPE TRANSCRIPTIONAL REGULATORY PROTEIN GABR"/>
    <property type="match status" value="1"/>
</dbReference>
<dbReference type="InterPro" id="IPR015421">
    <property type="entry name" value="PyrdxlP-dep_Trfase_major"/>
</dbReference>
<evidence type="ECO:0000256" key="2">
    <source>
        <dbReference type="ARBA" id="ARBA00022898"/>
    </source>
</evidence>
<dbReference type="GO" id="GO:0030170">
    <property type="term" value="F:pyridoxal phosphate binding"/>
    <property type="evidence" value="ECO:0007669"/>
    <property type="project" value="InterPro"/>
</dbReference>
<dbReference type="PANTHER" id="PTHR46577">
    <property type="entry name" value="HTH-TYPE TRANSCRIPTIONAL REGULATORY PROTEIN GABR"/>
    <property type="match status" value="1"/>
</dbReference>
<evidence type="ECO:0000256" key="4">
    <source>
        <dbReference type="ARBA" id="ARBA00023125"/>
    </source>
</evidence>
<dbReference type="SUPFAM" id="SSF53383">
    <property type="entry name" value="PLP-dependent transferases"/>
    <property type="match status" value="1"/>
</dbReference>
<dbReference type="Pfam" id="PF00155">
    <property type="entry name" value="Aminotran_1_2"/>
    <property type="match status" value="1"/>
</dbReference>
<sequence>MTQSLKIPYNRLIRLDKTSTTPVYMQIANQLSNAIQRNIIPIDTKLPGSRKLAELLQVNRNTIIAAFDELITQGWLISHPNQGTFVQHKKNQIQSKSNAFPSTTAYSFPVDNRLDLANHEHRCNYFFTDGTPDIRLGLQEELAAIFSANLKRKQHVNYFDPYTNKTETAFKKQIINYVNVTRNIQASPANVLTTRNTTTALYLCASLLLQAGDHVAISEYGYYGSHIILQHTGAQLHPIPIHQEGIDLHALEKLCQQIPIRLLYLTVNHHYPTTQSLPVQQRVKLLQLAQQYGFILLEDDVNFDFHYNNTPPLPLISSDSKGMVIYLSSIGKSIASDFNTGLLLAPANLIQELEKHKALVEENKNYFAMHTLIELIEEGTLFRHQVKVNKIYKERRDYFCSVLTRLFGDCIAFTIPEGDLAVWVTFNYPVNLMRVRTLCLLHNLYIPTTLLYQNKKLTGIRLGFAHLTFEEIDCCLTIFHQACME</sequence>
<dbReference type="GO" id="GO:0003677">
    <property type="term" value="F:DNA binding"/>
    <property type="evidence" value="ECO:0007669"/>
    <property type="project" value="UniProtKB-KW"/>
</dbReference>
<evidence type="ECO:0000313" key="7">
    <source>
        <dbReference type="EMBL" id="STZ26582.1"/>
    </source>
</evidence>
<accession>A0A378RHU8</accession>
<gene>
    <name evidence="7" type="primary">yjiR_1</name>
    <name evidence="7" type="ORF">NCTC11179_00103</name>
</gene>
<dbReference type="RefSeq" id="WP_115089704.1">
    <property type="nucleotide sequence ID" value="NZ_CP068107.1"/>
</dbReference>
<dbReference type="InterPro" id="IPR036390">
    <property type="entry name" value="WH_DNA-bd_sf"/>
</dbReference>
<name>A0A378RHU8_MYROD</name>
<keyword evidence="4" id="KW-0238">DNA-binding</keyword>
<dbReference type="CDD" id="cd07377">
    <property type="entry name" value="WHTH_GntR"/>
    <property type="match status" value="1"/>
</dbReference>
<keyword evidence="2" id="KW-0663">Pyridoxal phosphate</keyword>
<dbReference type="SUPFAM" id="SSF46785">
    <property type="entry name" value="Winged helix' DNA-binding domain"/>
    <property type="match status" value="1"/>
</dbReference>
<dbReference type="InterPro" id="IPR004839">
    <property type="entry name" value="Aminotransferase_I/II_large"/>
</dbReference>
<dbReference type="PROSITE" id="PS50949">
    <property type="entry name" value="HTH_GNTR"/>
    <property type="match status" value="1"/>
</dbReference>
<evidence type="ECO:0000256" key="3">
    <source>
        <dbReference type="ARBA" id="ARBA00023015"/>
    </source>
</evidence>
<dbReference type="Gene3D" id="1.10.10.10">
    <property type="entry name" value="Winged helix-like DNA-binding domain superfamily/Winged helix DNA-binding domain"/>
    <property type="match status" value="1"/>
</dbReference>
<proteinExistence type="inferred from homology"/>
<evidence type="ECO:0000256" key="1">
    <source>
        <dbReference type="ARBA" id="ARBA00005384"/>
    </source>
</evidence>
<dbReference type="Gene3D" id="3.40.640.10">
    <property type="entry name" value="Type I PLP-dependent aspartate aminotransferase-like (Major domain)"/>
    <property type="match status" value="1"/>
</dbReference>
<organism evidence="7 8">
    <name type="scientific">Myroides odoratus</name>
    <name type="common">Flavobacterium odoratum</name>
    <dbReference type="NCBI Taxonomy" id="256"/>
    <lineage>
        <taxon>Bacteria</taxon>
        <taxon>Pseudomonadati</taxon>
        <taxon>Bacteroidota</taxon>
        <taxon>Flavobacteriia</taxon>
        <taxon>Flavobacteriales</taxon>
        <taxon>Flavobacteriaceae</taxon>
        <taxon>Myroides</taxon>
    </lineage>
</organism>
<dbReference type="Pfam" id="PF00392">
    <property type="entry name" value="GntR"/>
    <property type="match status" value="1"/>
</dbReference>
<keyword evidence="5" id="KW-0804">Transcription</keyword>
<protein>
    <submittedName>
        <fullName evidence="7">Uncharacterized HTH-type transcriptional regulator yjiR</fullName>
    </submittedName>
</protein>
<dbReference type="CDD" id="cd00609">
    <property type="entry name" value="AAT_like"/>
    <property type="match status" value="1"/>
</dbReference>
<dbReference type="AlphaFoldDB" id="A0A378RHU8"/>
<dbReference type="Proteomes" id="UP000255024">
    <property type="component" value="Unassembled WGS sequence"/>
</dbReference>
<comment type="similarity">
    <text evidence="1">In the C-terminal section; belongs to the class-I pyridoxal-phosphate-dependent aminotransferase family.</text>
</comment>
<reference evidence="7 8" key="1">
    <citation type="submission" date="2018-06" db="EMBL/GenBank/DDBJ databases">
        <authorList>
            <consortium name="Pathogen Informatics"/>
            <person name="Doyle S."/>
        </authorList>
    </citation>
    <scope>NUCLEOTIDE SEQUENCE [LARGE SCALE GENOMIC DNA]</scope>
    <source>
        <strain evidence="7 8">NCTC11179</strain>
    </source>
</reference>
<dbReference type="GO" id="GO:0003700">
    <property type="term" value="F:DNA-binding transcription factor activity"/>
    <property type="evidence" value="ECO:0007669"/>
    <property type="project" value="InterPro"/>
</dbReference>
<evidence type="ECO:0000313" key="8">
    <source>
        <dbReference type="Proteomes" id="UP000255024"/>
    </source>
</evidence>
<evidence type="ECO:0000259" key="6">
    <source>
        <dbReference type="PROSITE" id="PS50949"/>
    </source>
</evidence>
<dbReference type="InterPro" id="IPR051446">
    <property type="entry name" value="HTH_trans_reg/aminotransferase"/>
</dbReference>
<keyword evidence="8" id="KW-1185">Reference proteome</keyword>
<evidence type="ECO:0000256" key="5">
    <source>
        <dbReference type="ARBA" id="ARBA00023163"/>
    </source>
</evidence>
<keyword evidence="3" id="KW-0805">Transcription regulation</keyword>
<dbReference type="InterPro" id="IPR036388">
    <property type="entry name" value="WH-like_DNA-bd_sf"/>
</dbReference>
<dbReference type="SMART" id="SM00345">
    <property type="entry name" value="HTH_GNTR"/>
    <property type="match status" value="1"/>
</dbReference>
<dbReference type="EMBL" id="UGQL01000001">
    <property type="protein sequence ID" value="STZ26582.1"/>
    <property type="molecule type" value="Genomic_DNA"/>
</dbReference>
<dbReference type="InterPro" id="IPR000524">
    <property type="entry name" value="Tscrpt_reg_HTH_GntR"/>
</dbReference>